<comment type="pathway">
    <text evidence="6">Amino-acid biosynthesis; L-methionine biosynthesis via de novo pathway.</text>
</comment>
<dbReference type="PANTHER" id="PTHR43070:SF5">
    <property type="entry name" value="HOMOSERINE DEHYDROGENASE"/>
    <property type="match status" value="1"/>
</dbReference>
<keyword evidence="3" id="KW-0808">Transferase</keyword>
<dbReference type="InterPro" id="IPR054352">
    <property type="entry name" value="ACT_Aspartokinase"/>
</dbReference>
<evidence type="ECO:0000259" key="8">
    <source>
        <dbReference type="Pfam" id="PF22468"/>
    </source>
</evidence>
<keyword evidence="3" id="KW-0418">Kinase</keyword>
<reference evidence="9 10" key="1">
    <citation type="journal article" date="2024" name="G3 (Bethesda)">
        <title>Genome assembly of Hibiscus sabdariffa L. provides insights into metabolisms of medicinal natural products.</title>
        <authorList>
            <person name="Kim T."/>
        </authorList>
    </citation>
    <scope>NUCLEOTIDE SEQUENCE [LARGE SCALE GENOMIC DNA]</scope>
    <source>
        <strain evidence="9">TK-2024</strain>
        <tissue evidence="9">Old leaves</tissue>
    </source>
</reference>
<dbReference type="PANTHER" id="PTHR43070">
    <property type="match status" value="1"/>
</dbReference>
<dbReference type="Pfam" id="PF00696">
    <property type="entry name" value="AA_kinase"/>
    <property type="match status" value="1"/>
</dbReference>
<evidence type="ECO:0000256" key="3">
    <source>
        <dbReference type="ARBA" id="ARBA00022777"/>
    </source>
</evidence>
<dbReference type="Pfam" id="PF22468">
    <property type="entry name" value="ACT_9"/>
    <property type="match status" value="1"/>
</dbReference>
<dbReference type="Proteomes" id="UP001472677">
    <property type="component" value="Unassembled WGS sequence"/>
</dbReference>
<dbReference type="Gene3D" id="3.40.1160.10">
    <property type="entry name" value="Acetylglutamate kinase-like"/>
    <property type="match status" value="1"/>
</dbReference>
<evidence type="ECO:0000256" key="4">
    <source>
        <dbReference type="ARBA" id="ARBA00022840"/>
    </source>
</evidence>
<name>A0ABR2G487_9ROSI</name>
<dbReference type="InterPro" id="IPR011147">
    <property type="entry name" value="Bifunc_Aspkin/hSer_DH"/>
</dbReference>
<dbReference type="SUPFAM" id="SSF55021">
    <property type="entry name" value="ACT-like"/>
    <property type="match status" value="1"/>
</dbReference>
<evidence type="ECO:0000256" key="5">
    <source>
        <dbReference type="ARBA" id="ARBA00022857"/>
    </source>
</evidence>
<evidence type="ECO:0000256" key="6">
    <source>
        <dbReference type="ARBA" id="ARBA00034478"/>
    </source>
</evidence>
<feature type="domain" description="Aspartate/glutamate/uridylate kinase" evidence="7">
    <location>
        <begin position="32"/>
        <end position="84"/>
    </location>
</feature>
<dbReference type="EC" id="2.7.2.4" evidence="1"/>
<evidence type="ECO:0000256" key="1">
    <source>
        <dbReference type="ARBA" id="ARBA00013059"/>
    </source>
</evidence>
<protein>
    <recommendedName>
        <fullName evidence="1">aspartate kinase</fullName>
        <ecNumber evidence="1">2.7.2.4</ecNumber>
    </recommendedName>
</protein>
<accession>A0ABR2G487</accession>
<dbReference type="CDD" id="cd04921">
    <property type="entry name" value="ACT_AKi-HSDH-ThrA-like_1"/>
    <property type="match status" value="1"/>
</dbReference>
<comment type="caution">
    <text evidence="9">The sequence shown here is derived from an EMBL/GenBank/DDBJ whole genome shotgun (WGS) entry which is preliminary data.</text>
</comment>
<dbReference type="InterPro" id="IPR045865">
    <property type="entry name" value="ACT-like_dom_sf"/>
</dbReference>
<keyword evidence="10" id="KW-1185">Reference proteome</keyword>
<keyword evidence="2" id="KW-0547">Nucleotide-binding</keyword>
<proteinExistence type="predicted"/>
<dbReference type="InterPro" id="IPR036393">
    <property type="entry name" value="AceGlu_kinase-like_sf"/>
</dbReference>
<dbReference type="SUPFAM" id="SSF53633">
    <property type="entry name" value="Carbamate kinase-like"/>
    <property type="match status" value="1"/>
</dbReference>
<keyword evidence="4" id="KW-0067">ATP-binding</keyword>
<dbReference type="Gene3D" id="3.30.70.260">
    <property type="match status" value="1"/>
</dbReference>
<evidence type="ECO:0000256" key="2">
    <source>
        <dbReference type="ARBA" id="ARBA00022741"/>
    </source>
</evidence>
<dbReference type="EMBL" id="JBBPBM010000003">
    <property type="protein sequence ID" value="KAK8593544.1"/>
    <property type="molecule type" value="Genomic_DNA"/>
</dbReference>
<keyword evidence="5" id="KW-0521">NADP</keyword>
<evidence type="ECO:0000313" key="9">
    <source>
        <dbReference type="EMBL" id="KAK8593544.1"/>
    </source>
</evidence>
<organism evidence="9 10">
    <name type="scientific">Hibiscus sabdariffa</name>
    <name type="common">roselle</name>
    <dbReference type="NCBI Taxonomy" id="183260"/>
    <lineage>
        <taxon>Eukaryota</taxon>
        <taxon>Viridiplantae</taxon>
        <taxon>Streptophyta</taxon>
        <taxon>Embryophyta</taxon>
        <taxon>Tracheophyta</taxon>
        <taxon>Spermatophyta</taxon>
        <taxon>Magnoliopsida</taxon>
        <taxon>eudicotyledons</taxon>
        <taxon>Gunneridae</taxon>
        <taxon>Pentapetalae</taxon>
        <taxon>rosids</taxon>
        <taxon>malvids</taxon>
        <taxon>Malvales</taxon>
        <taxon>Malvaceae</taxon>
        <taxon>Malvoideae</taxon>
        <taxon>Hibiscus</taxon>
    </lineage>
</organism>
<gene>
    <name evidence="9" type="ORF">V6N12_045624</name>
</gene>
<evidence type="ECO:0000259" key="7">
    <source>
        <dbReference type="Pfam" id="PF00696"/>
    </source>
</evidence>
<feature type="domain" description="Aspartokinase ACT" evidence="8">
    <location>
        <begin position="120"/>
        <end position="153"/>
    </location>
</feature>
<dbReference type="InterPro" id="IPR001048">
    <property type="entry name" value="Asp/Glu/Uridylate_kinase"/>
</dbReference>
<sequence length="221" mass="23959">MSGNLSQILLLDMGSYGLLKCNLMLLESTLKRDGSDFSAAIMGALFRARQVTIWTDVDGVYSADPRRVSEAVILRKLSYQEAWEMNIFNLSASGSTICCLGQNLESPVKGFATIDNLALVNVEGTGMAGVPGTASAIFGSVKDVGANVIMIPQVLTFSYSSYCHSCYAWDAYFSVLTQASSEHSVCFVVPEKEVKAVAKALQSRFRQALDAERLSHVLFSV</sequence>
<evidence type="ECO:0000313" key="10">
    <source>
        <dbReference type="Proteomes" id="UP001472677"/>
    </source>
</evidence>